<sequence length="75" mass="8182">MRGILGFIIMIQGVMGFIGQVFFDRAWGLLPHWFDLPSAAYVGLFAAGAALAVWGDADRKRKAKRLRDQMGAGAV</sequence>
<gene>
    <name evidence="2" type="ORF">RM550_25390</name>
</gene>
<keyword evidence="1" id="KW-1133">Transmembrane helix</keyword>
<keyword evidence="1" id="KW-0812">Transmembrane</keyword>
<feature type="transmembrane region" description="Helical" evidence="1">
    <location>
        <begin position="40"/>
        <end position="57"/>
    </location>
</feature>
<dbReference type="EMBL" id="JAVRFE010000038">
    <property type="protein sequence ID" value="MDT0459008.1"/>
    <property type="molecule type" value="Genomic_DNA"/>
</dbReference>
<protein>
    <submittedName>
        <fullName evidence="2">Uncharacterized protein</fullName>
    </submittedName>
</protein>
<keyword evidence="3" id="KW-1185">Reference proteome</keyword>
<accession>A0ABU2TDI9</accession>
<evidence type="ECO:0000313" key="3">
    <source>
        <dbReference type="Proteomes" id="UP001180551"/>
    </source>
</evidence>
<reference evidence="2" key="1">
    <citation type="submission" date="2024-05" db="EMBL/GenBank/DDBJ databases">
        <title>30 novel species of actinomycetes from the DSMZ collection.</title>
        <authorList>
            <person name="Nouioui I."/>
        </authorList>
    </citation>
    <scope>NUCLEOTIDE SEQUENCE</scope>
    <source>
        <strain evidence="2">DSM 41527</strain>
    </source>
</reference>
<keyword evidence="1" id="KW-0472">Membrane</keyword>
<comment type="caution">
    <text evidence="2">The sequence shown here is derived from an EMBL/GenBank/DDBJ whole genome shotgun (WGS) entry which is preliminary data.</text>
</comment>
<evidence type="ECO:0000256" key="1">
    <source>
        <dbReference type="SAM" id="Phobius"/>
    </source>
</evidence>
<dbReference type="RefSeq" id="WP_311626068.1">
    <property type="nucleotide sequence ID" value="NZ_JAVRFE010000038.1"/>
</dbReference>
<proteinExistence type="predicted"/>
<evidence type="ECO:0000313" key="2">
    <source>
        <dbReference type="EMBL" id="MDT0459008.1"/>
    </source>
</evidence>
<name>A0ABU2TDI9_9ACTN</name>
<dbReference type="Proteomes" id="UP001180551">
    <property type="component" value="Unassembled WGS sequence"/>
</dbReference>
<organism evidence="2 3">
    <name type="scientific">Streptomyces mooreae</name>
    <dbReference type="NCBI Taxonomy" id="3075523"/>
    <lineage>
        <taxon>Bacteria</taxon>
        <taxon>Bacillati</taxon>
        <taxon>Actinomycetota</taxon>
        <taxon>Actinomycetes</taxon>
        <taxon>Kitasatosporales</taxon>
        <taxon>Streptomycetaceae</taxon>
        <taxon>Streptomyces</taxon>
    </lineage>
</organism>